<dbReference type="OrthoDB" id="6605953at2"/>
<evidence type="ECO:0000259" key="1">
    <source>
        <dbReference type="Pfam" id="PF20229"/>
    </source>
</evidence>
<dbReference type="eggNOG" id="COG4275">
    <property type="taxonomic scope" value="Bacteria"/>
</dbReference>
<dbReference type="InParanoid" id="A0LEE7"/>
<gene>
    <name evidence="2" type="ordered locus">Sfum_0096</name>
</gene>
<reference evidence="2 3" key="1">
    <citation type="submission" date="2006-10" db="EMBL/GenBank/DDBJ databases">
        <title>Complete sequence of Syntrophobacter fumaroxidans MPOB.</title>
        <authorList>
            <consortium name="US DOE Joint Genome Institute"/>
            <person name="Copeland A."/>
            <person name="Lucas S."/>
            <person name="Lapidus A."/>
            <person name="Barry K."/>
            <person name="Detter J.C."/>
            <person name="Glavina del Rio T."/>
            <person name="Hammon N."/>
            <person name="Israni S."/>
            <person name="Pitluck S."/>
            <person name="Goltsman E.G."/>
            <person name="Martinez M."/>
            <person name="Schmutz J."/>
            <person name="Larimer F."/>
            <person name="Land M."/>
            <person name="Hauser L."/>
            <person name="Kyrpides N."/>
            <person name="Kim E."/>
            <person name="Boone D.R."/>
            <person name="Brockman F."/>
            <person name="Culley D."/>
            <person name="Ferry J."/>
            <person name="Gunsalus R."/>
            <person name="McInerney M.J."/>
            <person name="Morrison M."/>
            <person name="Plugge C."/>
            <person name="Rohlin L."/>
            <person name="Scholten J."/>
            <person name="Sieber J."/>
            <person name="Stams A.J.M."/>
            <person name="Worm P."/>
            <person name="Henstra A.M."/>
            <person name="Richardson P."/>
        </authorList>
    </citation>
    <scope>NUCLEOTIDE SEQUENCE [LARGE SCALE GENOMIC DNA]</scope>
    <source>
        <strain evidence="3">DSM 10017 / MPOB</strain>
    </source>
</reference>
<keyword evidence="3" id="KW-1185">Reference proteome</keyword>
<feature type="domain" description="ChrB N-terminal" evidence="1">
    <location>
        <begin position="19"/>
        <end position="102"/>
    </location>
</feature>
<dbReference type="InterPro" id="IPR046858">
    <property type="entry name" value="ChrB_N"/>
</dbReference>
<dbReference type="HOGENOM" id="CLU_114046_1_0_7"/>
<protein>
    <recommendedName>
        <fullName evidence="1">ChrB N-terminal domain-containing protein</fullName>
    </recommendedName>
</protein>
<accession>A0LEE7</accession>
<dbReference type="RefSeq" id="WP_011696972.1">
    <property type="nucleotide sequence ID" value="NC_008554.1"/>
</dbReference>
<sequence length="156" mass="18500">MDWIMLITKLPRARTTAVKVALWRKLKRLGVYTLQDSVYVLPRSDRTLELLEWVAAELREGGGEASVWEVMARTETQEREMREFFLEQANAQYRKILEDARKGLDLERLQQLWSQFHKVKTQDYLKSPLAMEVRAACERRAQEISEAREMQKRRDS</sequence>
<dbReference type="EMBL" id="CP000478">
    <property type="protein sequence ID" value="ABK15799.1"/>
    <property type="molecule type" value="Genomic_DNA"/>
</dbReference>
<organism evidence="2 3">
    <name type="scientific">Syntrophobacter fumaroxidans (strain DSM 10017 / MPOB)</name>
    <dbReference type="NCBI Taxonomy" id="335543"/>
    <lineage>
        <taxon>Bacteria</taxon>
        <taxon>Pseudomonadati</taxon>
        <taxon>Thermodesulfobacteriota</taxon>
        <taxon>Syntrophobacteria</taxon>
        <taxon>Syntrophobacterales</taxon>
        <taxon>Syntrophobacteraceae</taxon>
        <taxon>Syntrophobacter</taxon>
    </lineage>
</organism>
<dbReference type="STRING" id="335543.Sfum_0096"/>
<proteinExistence type="predicted"/>
<evidence type="ECO:0000313" key="2">
    <source>
        <dbReference type="EMBL" id="ABK15799.1"/>
    </source>
</evidence>
<evidence type="ECO:0000313" key="3">
    <source>
        <dbReference type="Proteomes" id="UP000001784"/>
    </source>
</evidence>
<dbReference type="Proteomes" id="UP000001784">
    <property type="component" value="Chromosome"/>
</dbReference>
<dbReference type="AlphaFoldDB" id="A0LEE7"/>
<name>A0LEE7_SYNFM</name>
<dbReference type="KEGG" id="sfu:Sfum_0096"/>
<dbReference type="Pfam" id="PF20229">
    <property type="entry name" value="ChrB_N"/>
    <property type="match status" value="1"/>
</dbReference>